<dbReference type="Pfam" id="PF07465">
    <property type="entry name" value="PsaM"/>
    <property type="match status" value="1"/>
</dbReference>
<reference evidence="8" key="1">
    <citation type="journal article" date="2016" name="BMC Biol.">
        <title>Parallel evolution of highly conserved plastid genome architecture in red seaweeds and seed plants.</title>
        <authorList>
            <person name="Lee J."/>
            <person name="Cho C.H."/>
            <person name="Park S.I."/>
            <person name="Choi J.W."/>
            <person name="Song H.S."/>
            <person name="West J.A."/>
            <person name="Bhattacharya D."/>
            <person name="Yoon H.S."/>
        </authorList>
    </citation>
    <scope>NUCLEOTIDE SEQUENCE</scope>
</reference>
<dbReference type="GO" id="GO:0015979">
    <property type="term" value="P:photosynthesis"/>
    <property type="evidence" value="ECO:0007669"/>
    <property type="project" value="UniProtKB-UniRule"/>
</dbReference>
<comment type="subcellular location">
    <subcellularLocation>
        <location evidence="7">Cellular thylakoid membrane</location>
        <topology evidence="7">Single-pass membrane protein</topology>
    </subcellularLocation>
</comment>
<evidence type="ECO:0000256" key="4">
    <source>
        <dbReference type="ARBA" id="ARBA00022989"/>
    </source>
</evidence>
<evidence type="ECO:0000256" key="1">
    <source>
        <dbReference type="ARBA" id="ARBA00022531"/>
    </source>
</evidence>
<gene>
    <name evidence="7 8" type="primary">psaM</name>
    <name evidence="8" type="ORF">Apop_119</name>
</gene>
<evidence type="ECO:0000256" key="3">
    <source>
        <dbReference type="ARBA" id="ARBA00022836"/>
    </source>
</evidence>
<protein>
    <recommendedName>
        <fullName evidence="7">Photosystem I reaction center subunit XII</fullName>
    </recommendedName>
    <alternativeName>
        <fullName evidence="7">PSI-M</fullName>
    </alternativeName>
</protein>
<geneLocation type="plastid" evidence="8"/>
<dbReference type="NCBIfam" id="TIGR03053">
    <property type="entry name" value="PS_I_psaM"/>
    <property type="match status" value="1"/>
</dbReference>
<dbReference type="EMBL" id="KX284716">
    <property type="protein sequence ID" value="AOM65809.1"/>
    <property type="molecule type" value="Genomic_DNA"/>
</dbReference>
<dbReference type="GeneID" id="29073045"/>
<dbReference type="SUPFAM" id="SSF81548">
    <property type="entry name" value="Subunit XII of photosystem I reaction centre, PsaM"/>
    <property type="match status" value="1"/>
</dbReference>
<evidence type="ECO:0000256" key="6">
    <source>
        <dbReference type="ARBA" id="ARBA00023136"/>
    </source>
</evidence>
<evidence type="ECO:0000256" key="5">
    <source>
        <dbReference type="ARBA" id="ARBA00023078"/>
    </source>
</evidence>
<dbReference type="GO" id="GO:0042651">
    <property type="term" value="C:thylakoid membrane"/>
    <property type="evidence" value="ECO:0007669"/>
    <property type="project" value="UniProtKB-UniRule"/>
</dbReference>
<evidence type="ECO:0000256" key="7">
    <source>
        <dbReference type="HAMAP-Rule" id="MF_00828"/>
    </source>
</evidence>
<comment type="similarity">
    <text evidence="7">Belongs to the PsaM family.</text>
</comment>
<keyword evidence="2 7" id="KW-0812">Transmembrane</keyword>
<evidence type="ECO:0000256" key="2">
    <source>
        <dbReference type="ARBA" id="ARBA00022692"/>
    </source>
</evidence>
<dbReference type="HAMAP" id="MF_00828">
    <property type="entry name" value="PSI_PsaM"/>
    <property type="match status" value="1"/>
</dbReference>
<accession>A0A1C9CBS3</accession>
<keyword evidence="8" id="KW-0934">Plastid</keyword>
<keyword evidence="3 7" id="KW-0603">Photosystem I</keyword>
<dbReference type="InterPro" id="IPR010010">
    <property type="entry name" value="PSI_PsaM"/>
</dbReference>
<dbReference type="GO" id="GO:0009522">
    <property type="term" value="C:photosystem I"/>
    <property type="evidence" value="ECO:0007669"/>
    <property type="project" value="UniProtKB-KW"/>
</dbReference>
<name>A0A1C9CBS3_9FLOR</name>
<keyword evidence="5 7" id="KW-0793">Thylakoid</keyword>
<evidence type="ECO:0000313" key="8">
    <source>
        <dbReference type="EMBL" id="AOM65809.1"/>
    </source>
</evidence>
<proteinExistence type="inferred from homology"/>
<keyword evidence="6 7" id="KW-0472">Membrane</keyword>
<keyword evidence="1 7" id="KW-0602">Photosynthesis</keyword>
<feature type="transmembrane region" description="Helical" evidence="7">
    <location>
        <begin position="6"/>
        <end position="29"/>
    </location>
</feature>
<dbReference type="InterPro" id="IPR037279">
    <property type="entry name" value="PSI_PsaM_sf"/>
</dbReference>
<organism evidence="8">
    <name type="scientific">Apophlaea sinclairii</name>
    <dbReference type="NCBI Taxonomy" id="212746"/>
    <lineage>
        <taxon>Eukaryota</taxon>
        <taxon>Rhodophyta</taxon>
        <taxon>Florideophyceae</taxon>
        <taxon>Hildenbrandiophycidae</taxon>
        <taxon>Hildenbrandiales</taxon>
        <taxon>Hildenbrandiaceae</taxon>
        <taxon>Apophlaea</taxon>
    </lineage>
</organism>
<sequence>MLNDNQILTALLLSLISGVLAIRLGIVLYK</sequence>
<keyword evidence="4 7" id="KW-1133">Transmembrane helix</keyword>
<dbReference type="AlphaFoldDB" id="A0A1C9CBS3"/>
<dbReference type="RefSeq" id="YP_009296669.1">
    <property type="nucleotide sequence ID" value="NC_031172.1"/>
</dbReference>